<keyword evidence="3" id="KW-1185">Reference proteome</keyword>
<reference evidence="2 3" key="1">
    <citation type="journal article" date="2019" name="Sci. Rep.">
        <title>Orb-weaving spider Araneus ventricosus genome elucidates the spidroin gene catalogue.</title>
        <authorList>
            <person name="Kono N."/>
            <person name="Nakamura H."/>
            <person name="Ohtoshi R."/>
            <person name="Moran D.A.P."/>
            <person name="Shinohara A."/>
            <person name="Yoshida Y."/>
            <person name="Fujiwara M."/>
            <person name="Mori M."/>
            <person name="Tomita M."/>
            <person name="Arakawa K."/>
        </authorList>
    </citation>
    <scope>NUCLEOTIDE SEQUENCE [LARGE SCALE GENOMIC DNA]</scope>
</reference>
<dbReference type="EMBL" id="BGPR01045555">
    <property type="protein sequence ID" value="GBO22484.1"/>
    <property type="molecule type" value="Genomic_DNA"/>
</dbReference>
<sequence length="152" mass="17292">MDRWNRFVHSISPFLLITGGGRYEWLAFYLLSLLKGSLNDHSPNYLLPAFVTVKPRTHDKITHRFRLRCVLLPAVGTGRFDIIRGLVRASVVSRLVAVNSSNIKDAKGNSRKLLLTCRVLRGLTKSSSLARRRGVNLPSYASWEWRIRSNSD</sequence>
<evidence type="ECO:0000313" key="3">
    <source>
        <dbReference type="Proteomes" id="UP000499080"/>
    </source>
</evidence>
<gene>
    <name evidence="1" type="ORF">AVEN_160485_1</name>
    <name evidence="2" type="ORF">AVEN_170611_1</name>
</gene>
<comment type="caution">
    <text evidence="2">The sequence shown here is derived from an EMBL/GenBank/DDBJ whole genome shotgun (WGS) entry which is preliminary data.</text>
</comment>
<dbReference type="Proteomes" id="UP000499080">
    <property type="component" value="Unassembled WGS sequence"/>
</dbReference>
<organism evidence="2 3">
    <name type="scientific">Araneus ventricosus</name>
    <name type="common">Orbweaver spider</name>
    <name type="synonym">Epeira ventricosa</name>
    <dbReference type="NCBI Taxonomy" id="182803"/>
    <lineage>
        <taxon>Eukaryota</taxon>
        <taxon>Metazoa</taxon>
        <taxon>Ecdysozoa</taxon>
        <taxon>Arthropoda</taxon>
        <taxon>Chelicerata</taxon>
        <taxon>Arachnida</taxon>
        <taxon>Araneae</taxon>
        <taxon>Araneomorphae</taxon>
        <taxon>Entelegynae</taxon>
        <taxon>Araneoidea</taxon>
        <taxon>Araneidae</taxon>
        <taxon>Araneus</taxon>
    </lineage>
</organism>
<evidence type="ECO:0000313" key="2">
    <source>
        <dbReference type="EMBL" id="GBO22485.1"/>
    </source>
</evidence>
<proteinExistence type="predicted"/>
<dbReference type="EMBL" id="BGPR01045556">
    <property type="protein sequence ID" value="GBO22485.1"/>
    <property type="molecule type" value="Genomic_DNA"/>
</dbReference>
<protein>
    <submittedName>
        <fullName evidence="2">Uncharacterized protein</fullName>
    </submittedName>
</protein>
<dbReference type="AlphaFoldDB" id="A0A4Y2VB15"/>
<name>A0A4Y2VB15_ARAVE</name>
<accession>A0A4Y2VB15</accession>
<evidence type="ECO:0000313" key="1">
    <source>
        <dbReference type="EMBL" id="GBO22484.1"/>
    </source>
</evidence>